<protein>
    <submittedName>
        <fullName evidence="1">EcsC family protein</fullName>
    </submittedName>
</protein>
<dbReference type="PANTHER" id="PTHR41260">
    <property type="entry name" value="PROTEIN ECSC"/>
    <property type="match status" value="1"/>
</dbReference>
<proteinExistence type="predicted"/>
<evidence type="ECO:0000313" key="2">
    <source>
        <dbReference type="Proteomes" id="UP001387364"/>
    </source>
</evidence>
<gene>
    <name evidence="1" type="ORF">WDJ61_13700</name>
</gene>
<dbReference type="InterPro" id="IPR024787">
    <property type="entry name" value="EcsC"/>
</dbReference>
<dbReference type="EMBL" id="CP147404">
    <property type="protein sequence ID" value="WXB92304.1"/>
    <property type="molecule type" value="Genomic_DNA"/>
</dbReference>
<organism evidence="1 2">
    <name type="scientific">Bacillus kandeliae</name>
    <dbReference type="NCBI Taxonomy" id="3129297"/>
    <lineage>
        <taxon>Bacteria</taxon>
        <taxon>Bacillati</taxon>
        <taxon>Bacillota</taxon>
        <taxon>Bacilli</taxon>
        <taxon>Bacillales</taxon>
        <taxon>Bacillaceae</taxon>
        <taxon>Bacillus</taxon>
    </lineage>
</organism>
<dbReference type="RefSeq" id="WP_338750663.1">
    <property type="nucleotide sequence ID" value="NZ_CP147404.1"/>
</dbReference>
<name>A0ABZ2N3K8_9BACI</name>
<dbReference type="Proteomes" id="UP001387364">
    <property type="component" value="Chromosome"/>
</dbReference>
<sequence length="280" mass="32040">MAWTERDEAVWEDIMAWEQSLVDYEGNDFQYTYAKWLQAAFEAIPEETVATFFGQLDNALFQMHSLLQGSQFQNEARERILTSARVFNEEVKTIPDMKKLTLDQLAYLNRQQASRQRMYSLIQGGITGTGGAVPVSTDFLAMVLINLRAVQLTAMSYGYDPQTPFEMMASLKVFHAATLPDRLKAAGWQELLLELEAQDQSFFYEETDQLTGTAWIEGPIKQLFKLMAITVFKHKKISNLPLVSLAIGAGMNYRLTKTVTTYAEKYYQYRLLQEKKADSQ</sequence>
<dbReference type="Pfam" id="PF12787">
    <property type="entry name" value="EcsC"/>
    <property type="match status" value="1"/>
</dbReference>
<dbReference type="PANTHER" id="PTHR41260:SF1">
    <property type="entry name" value="PROTEIN ECSC"/>
    <property type="match status" value="1"/>
</dbReference>
<keyword evidence="2" id="KW-1185">Reference proteome</keyword>
<evidence type="ECO:0000313" key="1">
    <source>
        <dbReference type="EMBL" id="WXB92304.1"/>
    </source>
</evidence>
<accession>A0ABZ2N3K8</accession>
<reference evidence="1 2" key="1">
    <citation type="submission" date="2024-02" db="EMBL/GenBank/DDBJ databases">
        <title>Seven novel Bacillus-like species.</title>
        <authorList>
            <person name="Liu G."/>
        </authorList>
    </citation>
    <scope>NUCLEOTIDE SEQUENCE [LARGE SCALE GENOMIC DNA]</scope>
    <source>
        <strain evidence="1 2">FJAT-52991</strain>
    </source>
</reference>